<accession>J3JHT7</accession>
<gene>
    <name evidence="1" type="ORF">HSB1_03250</name>
</gene>
<evidence type="ECO:0000313" key="1">
    <source>
        <dbReference type="EMBL" id="EJN61284.1"/>
    </source>
</evidence>
<dbReference type="EMBL" id="ALJD01000002">
    <property type="protein sequence ID" value="EJN61284.1"/>
    <property type="molecule type" value="Genomic_DNA"/>
</dbReference>
<evidence type="ECO:0000313" key="2">
    <source>
        <dbReference type="Proteomes" id="UP000007813"/>
    </source>
</evidence>
<dbReference type="Proteomes" id="UP000007813">
    <property type="component" value="Unassembled WGS sequence"/>
</dbReference>
<reference evidence="1 2" key="1">
    <citation type="journal article" date="2012" name="J. Bacteriol.">
        <title>Draft Genome Sequence of the Extremely Halophilic Archaeon Halogranum salarium B-1T.</title>
        <authorList>
            <person name="Kim K.K."/>
            <person name="Lee K.C."/>
            <person name="Lee J.S."/>
        </authorList>
    </citation>
    <scope>NUCLEOTIDE SEQUENCE [LARGE SCALE GENOMIC DNA]</scope>
    <source>
        <strain evidence="1 2">B-1</strain>
    </source>
</reference>
<protein>
    <submittedName>
        <fullName evidence="1">Uncharacterized protein</fullName>
    </submittedName>
</protein>
<proteinExistence type="predicted"/>
<organism evidence="1 2">
    <name type="scientific">Halogranum salarium B-1</name>
    <dbReference type="NCBI Taxonomy" id="1210908"/>
    <lineage>
        <taxon>Archaea</taxon>
        <taxon>Methanobacteriati</taxon>
        <taxon>Methanobacteriota</taxon>
        <taxon>Stenosarchaea group</taxon>
        <taxon>Halobacteria</taxon>
        <taxon>Halobacteriales</taxon>
        <taxon>Haloferacaceae</taxon>
    </lineage>
</organism>
<sequence>MDQTTYVVWLREYVTHMVREDVTSCGSLRHLHDDTVAEVHR</sequence>
<comment type="caution">
    <text evidence="1">The sequence shown here is derived from an EMBL/GenBank/DDBJ whole genome shotgun (WGS) entry which is preliminary data.</text>
</comment>
<dbReference type="AlphaFoldDB" id="J3JHT7"/>
<name>J3JHT7_9EURY</name>